<feature type="compositionally biased region" description="Polar residues" evidence="1">
    <location>
        <begin position="10"/>
        <end position="33"/>
    </location>
</feature>
<sequence length="394" mass="42445">MPLLQPSIGPPTSQADTNNTIPSGFQPKITTTAVPMPPKDQDLKAKAADPPPTVSRISLDVDNISAEIASELASALVGHILFLKNQVPFPVVQLDRIPNGKSTPRALKLRTDLLASCDTLNSHLGTTFSALSTAFALTDSPGDKTNRPTRRAYLAILVGPSIGSAKTKVMFAADGLMAKIWGERDDLSEGDSDSGDEEGSEEDEDSGDDEEQGSELSDTDSSTDSEDATSSPPPSRSPSPSPCTSPSPARRSVSPVPPKPPFPSLAQTQQTLRAMNRLLSHTLATAEHSMSAELSPSQTHILLRAPRRFTHPAWIPRQTASANLDGVLREFREQARDESLATQNGRKARSKSPKVEGVWVTCRSPGLEFSEDAAEEDEMIWWSWDGKIVGFADW</sequence>
<proteinExistence type="predicted"/>
<reference evidence="2" key="1">
    <citation type="submission" date="2023-03" db="EMBL/GenBank/DDBJ databases">
        <title>Massive genome expansion in bonnet fungi (Mycena s.s.) driven by repeated elements and novel gene families across ecological guilds.</title>
        <authorList>
            <consortium name="Lawrence Berkeley National Laboratory"/>
            <person name="Harder C.B."/>
            <person name="Miyauchi S."/>
            <person name="Viragh M."/>
            <person name="Kuo A."/>
            <person name="Thoen E."/>
            <person name="Andreopoulos B."/>
            <person name="Lu D."/>
            <person name="Skrede I."/>
            <person name="Drula E."/>
            <person name="Henrissat B."/>
            <person name="Morin E."/>
            <person name="Kohler A."/>
            <person name="Barry K."/>
            <person name="LaButti K."/>
            <person name="Morin E."/>
            <person name="Salamov A."/>
            <person name="Lipzen A."/>
            <person name="Mereny Z."/>
            <person name="Hegedus B."/>
            <person name="Baldrian P."/>
            <person name="Stursova M."/>
            <person name="Weitz H."/>
            <person name="Taylor A."/>
            <person name="Grigoriev I.V."/>
            <person name="Nagy L.G."/>
            <person name="Martin F."/>
            <person name="Kauserud H."/>
        </authorList>
    </citation>
    <scope>NUCLEOTIDE SEQUENCE</scope>
    <source>
        <strain evidence="2">CBHHK188m</strain>
    </source>
</reference>
<evidence type="ECO:0000313" key="2">
    <source>
        <dbReference type="EMBL" id="KAJ7735120.1"/>
    </source>
</evidence>
<gene>
    <name evidence="2" type="ORF">DFH07DRAFT_844057</name>
</gene>
<dbReference type="AlphaFoldDB" id="A0AAD7I6G5"/>
<comment type="caution">
    <text evidence="2">The sequence shown here is derived from an EMBL/GenBank/DDBJ whole genome shotgun (WGS) entry which is preliminary data.</text>
</comment>
<organism evidence="2 3">
    <name type="scientific">Mycena maculata</name>
    <dbReference type="NCBI Taxonomy" id="230809"/>
    <lineage>
        <taxon>Eukaryota</taxon>
        <taxon>Fungi</taxon>
        <taxon>Dikarya</taxon>
        <taxon>Basidiomycota</taxon>
        <taxon>Agaricomycotina</taxon>
        <taxon>Agaricomycetes</taxon>
        <taxon>Agaricomycetidae</taxon>
        <taxon>Agaricales</taxon>
        <taxon>Marasmiineae</taxon>
        <taxon>Mycenaceae</taxon>
        <taxon>Mycena</taxon>
    </lineage>
</organism>
<dbReference type="EMBL" id="JARJLG010000157">
    <property type="protein sequence ID" value="KAJ7735120.1"/>
    <property type="molecule type" value="Genomic_DNA"/>
</dbReference>
<protein>
    <submittedName>
        <fullName evidence="2">Uncharacterized protein</fullName>
    </submittedName>
</protein>
<dbReference type="InterPro" id="IPR053729">
    <property type="entry name" value="MAD2L1BP_domain_sf"/>
</dbReference>
<keyword evidence="3" id="KW-1185">Reference proteome</keyword>
<feature type="region of interest" description="Disordered" evidence="1">
    <location>
        <begin position="1"/>
        <end position="52"/>
    </location>
</feature>
<dbReference type="Proteomes" id="UP001215280">
    <property type="component" value="Unassembled WGS sequence"/>
</dbReference>
<name>A0AAD7I6G5_9AGAR</name>
<evidence type="ECO:0000256" key="1">
    <source>
        <dbReference type="SAM" id="MobiDB-lite"/>
    </source>
</evidence>
<evidence type="ECO:0000313" key="3">
    <source>
        <dbReference type="Proteomes" id="UP001215280"/>
    </source>
</evidence>
<feature type="region of interest" description="Disordered" evidence="1">
    <location>
        <begin position="183"/>
        <end position="265"/>
    </location>
</feature>
<dbReference type="Gene3D" id="3.30.900.20">
    <property type="match status" value="1"/>
</dbReference>
<feature type="compositionally biased region" description="Acidic residues" evidence="1">
    <location>
        <begin position="188"/>
        <end position="227"/>
    </location>
</feature>
<feature type="compositionally biased region" description="Pro residues" evidence="1">
    <location>
        <begin position="231"/>
        <end position="245"/>
    </location>
</feature>
<accession>A0AAD7I6G5</accession>